<evidence type="ECO:0000313" key="2">
    <source>
        <dbReference type="Proteomes" id="UP000241764"/>
    </source>
</evidence>
<evidence type="ECO:0000313" key="1">
    <source>
        <dbReference type="EMBL" id="PSH64657.1"/>
    </source>
</evidence>
<accession>A0A2P7BDV2</accession>
<reference evidence="2" key="1">
    <citation type="submission" date="2017-11" db="EMBL/GenBank/DDBJ databases">
        <authorList>
            <person name="Kuznetsova I."/>
            <person name="Sazanova A."/>
            <person name="Chirak E."/>
            <person name="Safronova V."/>
            <person name="Willems A."/>
        </authorList>
    </citation>
    <scope>NUCLEOTIDE SEQUENCE [LARGE SCALE GENOMIC DNA]</scope>
    <source>
        <strain evidence="2">CCBAU 03422</strain>
    </source>
</reference>
<proteinExistence type="predicted"/>
<protein>
    <recommendedName>
        <fullName evidence="3">GNAT family N-acetyltransferase</fullName>
    </recommendedName>
</protein>
<keyword evidence="2" id="KW-1185">Reference proteome</keyword>
<dbReference type="Proteomes" id="UP000241764">
    <property type="component" value="Unassembled WGS sequence"/>
</dbReference>
<dbReference type="AlphaFoldDB" id="A0A2P7BDV2"/>
<dbReference type="RefSeq" id="WP_106664202.1">
    <property type="nucleotide sequence ID" value="NZ_PGGM01000004.1"/>
</dbReference>
<comment type="caution">
    <text evidence="1">The sequence shown here is derived from an EMBL/GenBank/DDBJ whole genome shotgun (WGS) entry which is preliminary data.</text>
</comment>
<name>A0A2P7BDV2_9HYPH</name>
<dbReference type="OrthoDB" id="7923053at2"/>
<evidence type="ECO:0008006" key="3">
    <source>
        <dbReference type="Google" id="ProtNLM"/>
    </source>
</evidence>
<gene>
    <name evidence="1" type="ORF">CU103_12300</name>
</gene>
<organism evidence="1 2">
    <name type="scientific">Phyllobacterium sophorae</name>
    <dbReference type="NCBI Taxonomy" id="1520277"/>
    <lineage>
        <taxon>Bacteria</taxon>
        <taxon>Pseudomonadati</taxon>
        <taxon>Pseudomonadota</taxon>
        <taxon>Alphaproteobacteria</taxon>
        <taxon>Hyphomicrobiales</taxon>
        <taxon>Phyllobacteriaceae</taxon>
        <taxon>Phyllobacterium</taxon>
    </lineage>
</organism>
<sequence length="144" mass="16625">MTLTLKNTQHMTTEEMEPHWPEIIACITKYCDKFPDEETVEHALGQCFRGERQLWLILDEESKVVLTPITEIITLASNGKKILMYAQAGGSRIEDALPLMSEIEEWAKQEHGVTQAHWWGRKGYRKLLGDYGFNESIVVFKKDI</sequence>
<dbReference type="EMBL" id="PGGM01000004">
    <property type="protein sequence ID" value="PSH64657.1"/>
    <property type="molecule type" value="Genomic_DNA"/>
</dbReference>